<keyword evidence="3" id="KW-1185">Reference proteome</keyword>
<feature type="transmembrane region" description="Helical" evidence="1">
    <location>
        <begin position="78"/>
        <end position="100"/>
    </location>
</feature>
<gene>
    <name evidence="2" type="ORF">F8M41_022345</name>
</gene>
<protein>
    <submittedName>
        <fullName evidence="2">Uncharacterized protein</fullName>
    </submittedName>
</protein>
<comment type="caution">
    <text evidence="2">The sequence shown here is derived from an EMBL/GenBank/DDBJ whole genome shotgun (WGS) entry which is preliminary data.</text>
</comment>
<dbReference type="AlphaFoldDB" id="A0A8H4AF56"/>
<dbReference type="EMBL" id="WTPW01000690">
    <property type="protein sequence ID" value="KAF0488255.1"/>
    <property type="molecule type" value="Genomic_DNA"/>
</dbReference>
<dbReference type="Proteomes" id="UP000439903">
    <property type="component" value="Unassembled WGS sequence"/>
</dbReference>
<keyword evidence="1" id="KW-1133">Transmembrane helix</keyword>
<feature type="transmembrane region" description="Helical" evidence="1">
    <location>
        <begin position="115"/>
        <end position="134"/>
    </location>
</feature>
<evidence type="ECO:0000256" key="1">
    <source>
        <dbReference type="SAM" id="Phobius"/>
    </source>
</evidence>
<dbReference type="OrthoDB" id="5386199at2759"/>
<reference evidence="2 3" key="1">
    <citation type="journal article" date="2019" name="Environ. Microbiol.">
        <title>At the nexus of three kingdoms: the genome of the mycorrhizal fungus Gigaspora margarita provides insights into plant, endobacterial and fungal interactions.</title>
        <authorList>
            <person name="Venice F."/>
            <person name="Ghignone S."/>
            <person name="Salvioli di Fossalunga A."/>
            <person name="Amselem J."/>
            <person name="Novero M."/>
            <person name="Xianan X."/>
            <person name="Sedzielewska Toro K."/>
            <person name="Morin E."/>
            <person name="Lipzen A."/>
            <person name="Grigoriev I.V."/>
            <person name="Henrissat B."/>
            <person name="Martin F.M."/>
            <person name="Bonfante P."/>
        </authorList>
    </citation>
    <scope>NUCLEOTIDE SEQUENCE [LARGE SCALE GENOMIC DNA]</scope>
    <source>
        <strain evidence="2 3">BEG34</strain>
    </source>
</reference>
<dbReference type="InterPro" id="IPR045325">
    <property type="entry name" value="TMEM70/TMEM186/TMEM223"/>
</dbReference>
<proteinExistence type="predicted"/>
<evidence type="ECO:0000313" key="3">
    <source>
        <dbReference type="Proteomes" id="UP000439903"/>
    </source>
</evidence>
<evidence type="ECO:0000313" key="2">
    <source>
        <dbReference type="EMBL" id="KAF0488255.1"/>
    </source>
</evidence>
<dbReference type="Pfam" id="PF06979">
    <property type="entry name" value="TMEM70"/>
    <property type="match status" value="1"/>
</dbReference>
<keyword evidence="1" id="KW-0472">Membrane</keyword>
<name>A0A8H4AF56_GIGMA</name>
<organism evidence="2 3">
    <name type="scientific">Gigaspora margarita</name>
    <dbReference type="NCBI Taxonomy" id="4874"/>
    <lineage>
        <taxon>Eukaryota</taxon>
        <taxon>Fungi</taxon>
        <taxon>Fungi incertae sedis</taxon>
        <taxon>Mucoromycota</taxon>
        <taxon>Glomeromycotina</taxon>
        <taxon>Glomeromycetes</taxon>
        <taxon>Diversisporales</taxon>
        <taxon>Gigasporaceae</taxon>
        <taxon>Gigaspora</taxon>
    </lineage>
</organism>
<sequence>MRLFTFSSRRTILLFHDSFGITANCRILSQIRPGNQITLFSTQAITKNDIITKDGTKDNTEDNRKMVFESSNFRLVRLLKFISISFLGVACTVAPISFFYMDDPTFKSFGITKDLMAAAFMASATSTFMVHHFFSRYVTKIYLHQPKTLPTSFTPTTINPYTKMTIETRSLFALPKLTTVELRHLNPMNRSYITWIVKKKYLDFCKRKGIKPPAQKKFWIDYESSKNDVEIVKKIVNVINESNRIDMI</sequence>
<accession>A0A8H4AF56</accession>
<keyword evidence="1" id="KW-0812">Transmembrane</keyword>